<dbReference type="GeneID" id="63818823"/>
<dbReference type="OrthoDB" id="2803837at2759"/>
<name>A0A165H8V0_9APHY</name>
<dbReference type="RefSeq" id="XP_040769144.1">
    <property type="nucleotide sequence ID" value="XM_040901791.1"/>
</dbReference>
<accession>A0A165H8V0</accession>
<organism evidence="1 2">
    <name type="scientific">Laetiporus sulphureus 93-53</name>
    <dbReference type="NCBI Taxonomy" id="1314785"/>
    <lineage>
        <taxon>Eukaryota</taxon>
        <taxon>Fungi</taxon>
        <taxon>Dikarya</taxon>
        <taxon>Basidiomycota</taxon>
        <taxon>Agaricomycotina</taxon>
        <taxon>Agaricomycetes</taxon>
        <taxon>Polyporales</taxon>
        <taxon>Laetiporus</taxon>
    </lineage>
</organism>
<evidence type="ECO:0000313" key="2">
    <source>
        <dbReference type="Proteomes" id="UP000076871"/>
    </source>
</evidence>
<gene>
    <name evidence="1" type="ORF">LAESUDRAFT_268755</name>
</gene>
<dbReference type="Proteomes" id="UP000076871">
    <property type="component" value="Unassembled WGS sequence"/>
</dbReference>
<reference evidence="1 2" key="1">
    <citation type="journal article" date="2016" name="Mol. Biol. Evol.">
        <title>Comparative Genomics of Early-Diverging Mushroom-Forming Fungi Provides Insights into the Origins of Lignocellulose Decay Capabilities.</title>
        <authorList>
            <person name="Nagy L.G."/>
            <person name="Riley R."/>
            <person name="Tritt A."/>
            <person name="Adam C."/>
            <person name="Daum C."/>
            <person name="Floudas D."/>
            <person name="Sun H."/>
            <person name="Yadav J.S."/>
            <person name="Pangilinan J."/>
            <person name="Larsson K.H."/>
            <person name="Matsuura K."/>
            <person name="Barry K."/>
            <person name="Labutti K."/>
            <person name="Kuo R."/>
            <person name="Ohm R.A."/>
            <person name="Bhattacharya S.S."/>
            <person name="Shirouzu T."/>
            <person name="Yoshinaga Y."/>
            <person name="Martin F.M."/>
            <person name="Grigoriev I.V."/>
            <person name="Hibbett D.S."/>
        </authorList>
    </citation>
    <scope>NUCLEOTIDE SEQUENCE [LARGE SCALE GENOMIC DNA]</scope>
    <source>
        <strain evidence="1 2">93-53</strain>
    </source>
</reference>
<evidence type="ECO:0000313" key="1">
    <source>
        <dbReference type="EMBL" id="KZT11404.1"/>
    </source>
</evidence>
<sequence>MHEGCKPHKTVSCSPKSMYRLAEKYGLAELKQLALNNIRAQLCVQNILVELFSDFTSRYLEVHQLEVDFFCKQCVRPDVMAALPRFLDNMSGGCLPQCSEVLLSIILSLTAKGQGVASKCGSARRLS</sequence>
<dbReference type="EMBL" id="KV427607">
    <property type="protein sequence ID" value="KZT11404.1"/>
    <property type="molecule type" value="Genomic_DNA"/>
</dbReference>
<proteinExistence type="predicted"/>
<dbReference type="InParanoid" id="A0A165H8V0"/>
<protein>
    <submittedName>
        <fullName evidence="1">Uncharacterized protein</fullName>
    </submittedName>
</protein>
<keyword evidence="2" id="KW-1185">Reference proteome</keyword>
<dbReference type="AlphaFoldDB" id="A0A165H8V0"/>